<evidence type="ECO:0000313" key="3">
    <source>
        <dbReference type="Proteomes" id="UP000029733"/>
    </source>
</evidence>
<name>A0A4U8TAQ4_9HELI</name>
<protein>
    <submittedName>
        <fullName evidence="2">DUF308 domain-containing protein</fullName>
    </submittedName>
</protein>
<dbReference type="PANTHER" id="PTHR34989">
    <property type="entry name" value="PROTEIN HDED"/>
    <property type="match status" value="1"/>
</dbReference>
<dbReference type="OrthoDB" id="5325351at2"/>
<dbReference type="AlphaFoldDB" id="A0A4U8TAQ4"/>
<accession>A0A4U8TAQ4</accession>
<feature type="transmembrane region" description="Helical" evidence="1">
    <location>
        <begin position="144"/>
        <end position="166"/>
    </location>
</feature>
<evidence type="ECO:0000256" key="1">
    <source>
        <dbReference type="SAM" id="Phobius"/>
    </source>
</evidence>
<sequence length="173" mass="19656">MRFNTLLWLAFSLSLIILGVICIMYPLDTMQMLAYFIGFIMVFSGVGSIIYFVQMRYVMILLDGLLSCVFGFILLFGGEEIAQNFVPLFVALWLILKGILWLIHSWRLYRIFQAINSSIGIACMGVVYLLLGVIFVIFPQALATLLSIIIGITLILSGVVGLYFWITLKRMQY</sequence>
<dbReference type="EMBL" id="JRPR02000007">
    <property type="protein sequence ID" value="TLD95767.1"/>
    <property type="molecule type" value="Genomic_DNA"/>
</dbReference>
<dbReference type="Pfam" id="PF03729">
    <property type="entry name" value="DUF308"/>
    <property type="match status" value="2"/>
</dbReference>
<dbReference type="PANTHER" id="PTHR34989:SF1">
    <property type="entry name" value="PROTEIN HDED"/>
    <property type="match status" value="1"/>
</dbReference>
<organism evidence="2 3">
    <name type="scientific">Helicobacter jaachi</name>
    <dbReference type="NCBI Taxonomy" id="1677920"/>
    <lineage>
        <taxon>Bacteria</taxon>
        <taxon>Pseudomonadati</taxon>
        <taxon>Campylobacterota</taxon>
        <taxon>Epsilonproteobacteria</taxon>
        <taxon>Campylobacterales</taxon>
        <taxon>Helicobacteraceae</taxon>
        <taxon>Helicobacter</taxon>
    </lineage>
</organism>
<feature type="transmembrane region" description="Helical" evidence="1">
    <location>
        <begin position="115"/>
        <end position="138"/>
    </location>
</feature>
<gene>
    <name evidence="2" type="ORF">LS71_007955</name>
</gene>
<feature type="transmembrane region" description="Helical" evidence="1">
    <location>
        <begin position="84"/>
        <end position="103"/>
    </location>
</feature>
<dbReference type="STRING" id="1677920.LS71_08045"/>
<reference evidence="2 3" key="1">
    <citation type="journal article" date="2014" name="Genome Announc.">
        <title>Draft genome sequences of eight enterohepatic helicobacter species isolated from both laboratory and wild rodents.</title>
        <authorList>
            <person name="Sheh A."/>
            <person name="Shen Z."/>
            <person name="Fox J.G."/>
        </authorList>
    </citation>
    <scope>NUCLEOTIDE SEQUENCE [LARGE SCALE GENOMIC DNA]</scope>
    <source>
        <strain evidence="2 3">MIT 09-6949</strain>
    </source>
</reference>
<dbReference type="RefSeq" id="WP_034356296.1">
    <property type="nucleotide sequence ID" value="NZ_JRPR02000007.1"/>
</dbReference>
<comment type="caution">
    <text evidence="2">The sequence shown here is derived from an EMBL/GenBank/DDBJ whole genome shotgun (WGS) entry which is preliminary data.</text>
</comment>
<feature type="transmembrane region" description="Helical" evidence="1">
    <location>
        <begin position="33"/>
        <end position="53"/>
    </location>
</feature>
<dbReference type="GO" id="GO:0005886">
    <property type="term" value="C:plasma membrane"/>
    <property type="evidence" value="ECO:0007669"/>
    <property type="project" value="TreeGrafter"/>
</dbReference>
<keyword evidence="1" id="KW-0812">Transmembrane</keyword>
<dbReference type="InterPro" id="IPR005325">
    <property type="entry name" value="DUF308_memb"/>
</dbReference>
<keyword evidence="1" id="KW-1133">Transmembrane helix</keyword>
<feature type="transmembrane region" description="Helical" evidence="1">
    <location>
        <begin position="60"/>
        <end position="78"/>
    </location>
</feature>
<dbReference type="InterPro" id="IPR052712">
    <property type="entry name" value="Acid_resist_chaperone_HdeD"/>
</dbReference>
<keyword evidence="1" id="KW-0472">Membrane</keyword>
<keyword evidence="3" id="KW-1185">Reference proteome</keyword>
<dbReference type="Proteomes" id="UP000029733">
    <property type="component" value="Unassembled WGS sequence"/>
</dbReference>
<evidence type="ECO:0000313" key="2">
    <source>
        <dbReference type="EMBL" id="TLD95767.1"/>
    </source>
</evidence>
<proteinExistence type="predicted"/>
<feature type="transmembrane region" description="Helical" evidence="1">
    <location>
        <begin position="7"/>
        <end position="27"/>
    </location>
</feature>